<keyword evidence="2 6" id="KW-0244">Early protein</keyword>
<organism evidence="7 8">
    <name type="scientific">Bovine adenovirus C serotype 10</name>
    <name type="common">BAdV-10</name>
    <name type="synonym">Mastadenovirus bos10</name>
    <dbReference type="NCBI Taxonomy" id="39788"/>
    <lineage>
        <taxon>Viruses</taxon>
        <taxon>Varidnaviria</taxon>
        <taxon>Bamfordvirae</taxon>
        <taxon>Preplasmiviricota</taxon>
        <taxon>Polisuviricotina</taxon>
        <taxon>Pharingeaviricetes</taxon>
        <taxon>Rowavirales</taxon>
        <taxon>Adenoviridae</taxon>
        <taxon>Mastadenovirus</taxon>
        <taxon>Mastadenovirus bosdecimum</taxon>
        <taxon>Bovine mastadenovirus C</taxon>
    </lineage>
</organism>
<evidence type="ECO:0000256" key="6">
    <source>
        <dbReference type="RuleBase" id="RU364111"/>
    </source>
</evidence>
<evidence type="ECO:0000313" key="8">
    <source>
        <dbReference type="Proteomes" id="UP001164955"/>
    </source>
</evidence>
<reference evidence="7" key="1">
    <citation type="submission" date="2022-04" db="EMBL/GenBank/DDBJ databases">
        <title>Complete genome sequence analysis of bovine adenovirus 10, the only representative of species Bovine mastadenovirus C.</title>
        <authorList>
            <person name="Vidovszky M.Z."/>
            <person name="Podgorski I.I."/>
            <person name="Kovacs E.R."/>
            <person name="Harrach B."/>
            <person name="Benko M."/>
        </authorList>
    </citation>
    <scope>NUCLEOTIDE SEQUENCE</scope>
    <source>
        <strain evidence="7">Belfast 1</strain>
    </source>
</reference>
<dbReference type="GO" id="GO:0033668">
    <property type="term" value="P:symbiont-mediated suppression of host apoptosis"/>
    <property type="evidence" value="ECO:0007669"/>
    <property type="project" value="UniProtKB-KW"/>
</dbReference>
<evidence type="ECO:0000256" key="2">
    <source>
        <dbReference type="ARBA" id="ARBA00022518"/>
    </source>
</evidence>
<comment type="similarity">
    <text evidence="1 6">Belongs to the adenoviridae E1B 19 kDa protein family.</text>
</comment>
<dbReference type="InterPro" id="IPR002924">
    <property type="entry name" value="Adenovir_t-Ag_E1B_19kDa"/>
</dbReference>
<evidence type="ECO:0000256" key="1">
    <source>
        <dbReference type="ARBA" id="ARBA00010275"/>
    </source>
</evidence>
<keyword evidence="4 6" id="KW-1081">Inhibition of host apoptosis by viral BCL2-like protein</keyword>
<protein>
    <recommendedName>
        <fullName evidence="6">E1B protein, small T-antigen</fullName>
    </recommendedName>
</protein>
<dbReference type="Pfam" id="PF01691">
    <property type="entry name" value="Adeno_E1B_19K"/>
    <property type="match status" value="1"/>
</dbReference>
<evidence type="ECO:0000313" key="7">
    <source>
        <dbReference type="EMBL" id="UZF96914.1"/>
    </source>
</evidence>
<sequence length="134" mass="15554">MELLQLVRYSEFKALIVSASNRTGRLYRFFFASRLAKFVHRVKEDYKTQFAVLYSPQLFKPSAALNIFSTLDYSSPGRVIANLAFLAYLLDLWDSESGVRSEFAIDSLCFPSWLMLHKTQLQSSPQNWTHFELN</sequence>
<dbReference type="Proteomes" id="UP001164955">
    <property type="component" value="Segment"/>
</dbReference>
<keyword evidence="8" id="KW-1185">Reference proteome</keyword>
<evidence type="ECO:0000256" key="4">
    <source>
        <dbReference type="ARBA" id="ARBA00023189"/>
    </source>
</evidence>
<evidence type="ECO:0000256" key="5">
    <source>
        <dbReference type="ARBA" id="ARBA00023323"/>
    </source>
</evidence>
<proteinExistence type="inferred from homology"/>
<keyword evidence="5 6" id="KW-1119">Modulation of host cell apoptosis by virus</keyword>
<name>A0A9X9KRU2_ADEBA</name>
<organismHost>
    <name type="scientific">Bos taurus</name>
    <name type="common">Bovine</name>
    <dbReference type="NCBI Taxonomy" id="9913"/>
</organismHost>
<accession>A0A9X9KRU2</accession>
<dbReference type="EMBL" id="ON217544">
    <property type="protein sequence ID" value="UZF96914.1"/>
    <property type="molecule type" value="Genomic_DNA"/>
</dbReference>
<keyword evidence="3 6" id="KW-0945">Host-virus interaction</keyword>
<evidence type="ECO:0000256" key="3">
    <source>
        <dbReference type="ARBA" id="ARBA00022581"/>
    </source>
</evidence>